<dbReference type="InterPro" id="IPR002938">
    <property type="entry name" value="FAD-bd"/>
</dbReference>
<name>A0ABW1KYV7_9PROT</name>
<dbReference type="Proteomes" id="UP001596116">
    <property type="component" value="Unassembled WGS sequence"/>
</dbReference>
<feature type="signal peptide" evidence="3">
    <location>
        <begin position="1"/>
        <end position="22"/>
    </location>
</feature>
<comment type="caution">
    <text evidence="5">The sequence shown here is derived from an EMBL/GenBank/DDBJ whole genome shotgun (WGS) entry which is preliminary data.</text>
</comment>
<dbReference type="PANTHER" id="PTHR13789">
    <property type="entry name" value="MONOOXYGENASE"/>
    <property type="match status" value="1"/>
</dbReference>
<keyword evidence="6" id="KW-1185">Reference proteome</keyword>
<dbReference type="PRINTS" id="PR00420">
    <property type="entry name" value="RNGMNOXGNASE"/>
</dbReference>
<reference evidence="5 6" key="1">
    <citation type="submission" date="2024-09" db="EMBL/GenBank/DDBJ databases">
        <authorList>
            <person name="Zhang Z.-H."/>
        </authorList>
    </citation>
    <scope>NUCLEOTIDE SEQUENCE [LARGE SCALE GENOMIC DNA]</scope>
    <source>
        <strain evidence="5 6">HHTR114</strain>
    </source>
</reference>
<dbReference type="InterPro" id="IPR036188">
    <property type="entry name" value="FAD/NAD-bd_sf"/>
</dbReference>
<gene>
    <name evidence="5" type="ORF">ACFMB1_17035</name>
</gene>
<evidence type="ECO:0000256" key="2">
    <source>
        <dbReference type="ARBA" id="ARBA00023033"/>
    </source>
</evidence>
<keyword evidence="2" id="KW-0503">Monooxygenase</keyword>
<keyword evidence="1" id="KW-0560">Oxidoreductase</keyword>
<dbReference type="Gene3D" id="3.50.50.60">
    <property type="entry name" value="FAD/NAD(P)-binding domain"/>
    <property type="match status" value="1"/>
</dbReference>
<keyword evidence="3" id="KW-0732">Signal</keyword>
<dbReference type="InterPro" id="IPR050493">
    <property type="entry name" value="FAD-dep_Monooxygenase_BioMet"/>
</dbReference>
<organism evidence="5 6">
    <name type="scientific">Hyphococcus aureus</name>
    <dbReference type="NCBI Taxonomy" id="2666033"/>
    <lineage>
        <taxon>Bacteria</taxon>
        <taxon>Pseudomonadati</taxon>
        <taxon>Pseudomonadota</taxon>
        <taxon>Alphaproteobacteria</taxon>
        <taxon>Parvularculales</taxon>
        <taxon>Parvularculaceae</taxon>
        <taxon>Hyphococcus</taxon>
    </lineage>
</organism>
<dbReference type="RefSeq" id="WP_379881353.1">
    <property type="nucleotide sequence ID" value="NZ_JBHPON010000003.1"/>
</dbReference>
<evidence type="ECO:0000259" key="4">
    <source>
        <dbReference type="Pfam" id="PF01494"/>
    </source>
</evidence>
<dbReference type="PANTHER" id="PTHR13789:SF309">
    <property type="entry name" value="PUTATIVE (AFU_ORTHOLOGUE AFUA_6G14510)-RELATED"/>
    <property type="match status" value="1"/>
</dbReference>
<sequence>MKIAIGGAGIAGLAAAAFFARAGHDVSVYDKAPKPAPVGSGLIIQPTGQAALSALGLLDELAQSAARLERLDGRLECGRKVLDVRYDALGPNMVGLAVHRSVLFDLLHKAAVKAGAVFSYGQDVAGVEHENDAMRFRFVDRELAPPAALTVDALGLRTPFIERENCYLDYGALWANTPFPSTDGFSEHALAQRYRGANVSAGVMPIGTLGGRQEKMAAFFWTLRPKNYETWLMTPLPRWKGQVLKLWPEAAPVLDHLMSHDDFVLARYAHHTASQPVEGRLVHIGDAWHAASPQLGQGANMALLDAWALSNALEAQKDVDAALDEFVKTRRRHVKIYQTISDLFTPVYQSDAKILPALRDKLAEPLSSFWFMPKLLAAMVSGTIGDPLKNLQ</sequence>
<evidence type="ECO:0000256" key="3">
    <source>
        <dbReference type="SAM" id="SignalP"/>
    </source>
</evidence>
<evidence type="ECO:0000313" key="5">
    <source>
        <dbReference type="EMBL" id="MFC6037265.1"/>
    </source>
</evidence>
<accession>A0ABW1KYV7</accession>
<dbReference type="EMBL" id="JBHPON010000003">
    <property type="protein sequence ID" value="MFC6037265.1"/>
    <property type="molecule type" value="Genomic_DNA"/>
</dbReference>
<feature type="domain" description="FAD-binding" evidence="4">
    <location>
        <begin position="3"/>
        <end position="334"/>
    </location>
</feature>
<protein>
    <submittedName>
        <fullName evidence="5">FAD-dependent oxidoreductase</fullName>
    </submittedName>
</protein>
<proteinExistence type="predicted"/>
<dbReference type="Pfam" id="PF01494">
    <property type="entry name" value="FAD_binding_3"/>
    <property type="match status" value="1"/>
</dbReference>
<evidence type="ECO:0000313" key="6">
    <source>
        <dbReference type="Proteomes" id="UP001596116"/>
    </source>
</evidence>
<feature type="chain" id="PRO_5046085980" evidence="3">
    <location>
        <begin position="23"/>
        <end position="392"/>
    </location>
</feature>
<dbReference type="SUPFAM" id="SSF51905">
    <property type="entry name" value="FAD/NAD(P)-binding domain"/>
    <property type="match status" value="1"/>
</dbReference>
<evidence type="ECO:0000256" key="1">
    <source>
        <dbReference type="ARBA" id="ARBA00023002"/>
    </source>
</evidence>